<dbReference type="InterPro" id="IPR000904">
    <property type="entry name" value="Sec7_dom"/>
</dbReference>
<dbReference type="InterPro" id="IPR023394">
    <property type="entry name" value="Sec7_C_sf"/>
</dbReference>
<sequence>MSTDTDTKRIPLNLRRLELKMRPSMFFRKHRRAFSTEESTQKKVVKLPTSTPTSPQRQLMSEEPVIVVTPPMRGDSPGARSPRNLARARSRTVGSIESDLHRKRSRSLVRTLGGMLSTRKLLETDSSTESIFAVKSDITMSEDDTPETYVEKMVEADTPTALVQLSSTDTDVMKECLKLYMDTLNFEAQSLDVALREFLFEFELPKETQQLDRVLNAFSRRYYACNCELWNNEDQVYFLTFSLMLLQTDHFNASNKHKMTKEEFIKNSRVTDGSVTDNSFLGKELLEYFYDNITYTKFITQSLLMQPQPQPLYLLPKMIFNSNSSLNLEALSTQRTRQRSGSVSSTASQFFQTASNSSDPYVLMATDQLDTLKLPLKPLEDFNPFTNNSIHAFTNDYLQHVTNTLRSGNAIYVRFNKDCNWLTGKTEMFTSEESEPTEMVCVRVLKIAEIWKEETVSNKFLTMGNYGVKVVSKRYFGILTMCGLLLFESLAFMNVDDRERVLSGEDNKSEPFFITVDNDNSLSRCLKLPLNGLFACPCPKEEGHTFNVFSKNKREMFSCPTLEAMSDWVLAINYVAAIDMCQICYEPLNREVVPIRNIKIEDKLKKLNAQIPNSRAKIDEILTLQKHVQLATPFSPKTRENLMAYFQSLNIRLEWLWYEIERNQVYMNLLLYEGEACSKVLECSTDESLLEDSFLSEGIDKLILYDYI</sequence>
<dbReference type="PROSITE" id="PS50190">
    <property type="entry name" value="SEC7"/>
    <property type="match status" value="1"/>
</dbReference>
<dbReference type="SUPFAM" id="SSF50729">
    <property type="entry name" value="PH domain-like"/>
    <property type="match status" value="1"/>
</dbReference>
<dbReference type="Proteomes" id="UP000094389">
    <property type="component" value="Unassembled WGS sequence"/>
</dbReference>
<dbReference type="SUPFAM" id="SSF48425">
    <property type="entry name" value="Sec7 domain"/>
    <property type="match status" value="1"/>
</dbReference>
<dbReference type="STRING" id="983966.A0A1E4S359"/>
<feature type="compositionally biased region" description="Polar residues" evidence="1">
    <location>
        <begin position="48"/>
        <end position="59"/>
    </location>
</feature>
<dbReference type="RefSeq" id="XP_020070983.1">
    <property type="nucleotide sequence ID" value="XM_020216381.1"/>
</dbReference>
<accession>A0A1E4S359</accession>
<evidence type="ECO:0000259" key="2">
    <source>
        <dbReference type="PROSITE" id="PS50190"/>
    </source>
</evidence>
<dbReference type="OMA" id="WINSINC"/>
<feature type="region of interest" description="Disordered" evidence="1">
    <location>
        <begin position="34"/>
        <end position="99"/>
    </location>
</feature>
<keyword evidence="4" id="KW-1185">Reference proteome</keyword>
<dbReference type="PANTHER" id="PTHR10663:SF405">
    <property type="entry name" value="ARF GUANINE NUCLEOTIDE EXCHANGE FACTOR SYT1"/>
    <property type="match status" value="1"/>
</dbReference>
<dbReference type="Pfam" id="PF01369">
    <property type="entry name" value="Sec7"/>
    <property type="match status" value="1"/>
</dbReference>
<feature type="domain" description="SEC7" evidence="2">
    <location>
        <begin position="165"/>
        <end position="296"/>
    </location>
</feature>
<dbReference type="SMART" id="SM00222">
    <property type="entry name" value="Sec7"/>
    <property type="match status" value="1"/>
</dbReference>
<evidence type="ECO:0000313" key="4">
    <source>
        <dbReference type="Proteomes" id="UP000094389"/>
    </source>
</evidence>
<dbReference type="GO" id="GO:0032012">
    <property type="term" value="P:regulation of ARF protein signal transduction"/>
    <property type="evidence" value="ECO:0007669"/>
    <property type="project" value="InterPro"/>
</dbReference>
<evidence type="ECO:0000256" key="1">
    <source>
        <dbReference type="SAM" id="MobiDB-lite"/>
    </source>
</evidence>
<proteinExistence type="predicted"/>
<dbReference type="EMBL" id="KV453929">
    <property type="protein sequence ID" value="ODV73944.1"/>
    <property type="molecule type" value="Genomic_DNA"/>
</dbReference>
<dbReference type="OrthoDB" id="430364at2759"/>
<reference evidence="3 4" key="1">
    <citation type="journal article" date="2016" name="Proc. Natl. Acad. Sci. U.S.A.">
        <title>Comparative genomics of biotechnologically important yeasts.</title>
        <authorList>
            <person name="Riley R."/>
            <person name="Haridas S."/>
            <person name="Wolfe K.H."/>
            <person name="Lopes M.R."/>
            <person name="Hittinger C.T."/>
            <person name="Goeker M."/>
            <person name="Salamov A.A."/>
            <person name="Wisecaver J.H."/>
            <person name="Long T.M."/>
            <person name="Calvey C.H."/>
            <person name="Aerts A.L."/>
            <person name="Barry K.W."/>
            <person name="Choi C."/>
            <person name="Clum A."/>
            <person name="Coughlan A.Y."/>
            <person name="Deshpande S."/>
            <person name="Douglass A.P."/>
            <person name="Hanson S.J."/>
            <person name="Klenk H.-P."/>
            <person name="LaButti K.M."/>
            <person name="Lapidus A."/>
            <person name="Lindquist E.A."/>
            <person name="Lipzen A.M."/>
            <person name="Meier-Kolthoff J.P."/>
            <person name="Ohm R.A."/>
            <person name="Otillar R.P."/>
            <person name="Pangilinan J.L."/>
            <person name="Peng Y."/>
            <person name="Rokas A."/>
            <person name="Rosa C.A."/>
            <person name="Scheuner C."/>
            <person name="Sibirny A.A."/>
            <person name="Slot J.C."/>
            <person name="Stielow J.B."/>
            <person name="Sun H."/>
            <person name="Kurtzman C.P."/>
            <person name="Blackwell M."/>
            <person name="Grigoriev I.V."/>
            <person name="Jeffries T.W."/>
        </authorList>
    </citation>
    <scope>NUCLEOTIDE SEQUENCE [LARGE SCALE GENOMIC DNA]</scope>
    <source>
        <strain evidence="4">ATCC 18201 / CBS 1600 / BCRC 20928 / JCM 3617 / NBRC 0987 / NRRL Y-1542</strain>
    </source>
</reference>
<dbReference type="InterPro" id="IPR035999">
    <property type="entry name" value="Sec7_dom_sf"/>
</dbReference>
<evidence type="ECO:0000313" key="3">
    <source>
        <dbReference type="EMBL" id="ODV73944.1"/>
    </source>
</evidence>
<organism evidence="3 4">
    <name type="scientific">Cyberlindnera jadinii (strain ATCC 18201 / CBS 1600 / BCRC 20928 / JCM 3617 / NBRC 0987 / NRRL Y-1542)</name>
    <name type="common">Torula yeast</name>
    <name type="synonym">Candida utilis</name>
    <dbReference type="NCBI Taxonomy" id="983966"/>
    <lineage>
        <taxon>Eukaryota</taxon>
        <taxon>Fungi</taxon>
        <taxon>Dikarya</taxon>
        <taxon>Ascomycota</taxon>
        <taxon>Saccharomycotina</taxon>
        <taxon>Saccharomycetes</taxon>
        <taxon>Phaffomycetales</taxon>
        <taxon>Phaffomycetaceae</taxon>
        <taxon>Cyberlindnera</taxon>
    </lineage>
</organism>
<dbReference type="GO" id="GO:0005085">
    <property type="term" value="F:guanyl-nucleotide exchange factor activity"/>
    <property type="evidence" value="ECO:0007669"/>
    <property type="project" value="InterPro"/>
</dbReference>
<dbReference type="GeneID" id="30990777"/>
<dbReference type="AlphaFoldDB" id="A0A1E4S359"/>
<name>A0A1E4S359_CYBJN</name>
<gene>
    <name evidence="3" type="ORF">CYBJADRAFT_172709</name>
</gene>
<dbReference type="PANTHER" id="PTHR10663">
    <property type="entry name" value="GUANYL-NUCLEOTIDE EXCHANGE FACTOR"/>
    <property type="match status" value="1"/>
</dbReference>
<dbReference type="Gene3D" id="1.10.1000.11">
    <property type="entry name" value="Arf Nucleotide-binding Site Opener,domain 2"/>
    <property type="match status" value="1"/>
</dbReference>
<protein>
    <recommendedName>
        <fullName evidence="2">SEC7 domain-containing protein</fullName>
    </recommendedName>
</protein>